<evidence type="ECO:0000313" key="2">
    <source>
        <dbReference type="EMBL" id="KEQ75741.1"/>
    </source>
</evidence>
<name>A0A074XMD8_9PEZI</name>
<dbReference type="OrthoDB" id="3909131at2759"/>
<accession>A0A074XMD8</accession>
<evidence type="ECO:0000256" key="1">
    <source>
        <dbReference type="SAM" id="MobiDB-lite"/>
    </source>
</evidence>
<protein>
    <submittedName>
        <fullName evidence="2">Uncharacterized protein</fullName>
    </submittedName>
</protein>
<reference evidence="2 3" key="1">
    <citation type="journal article" date="2014" name="BMC Genomics">
        <title>Genome sequencing of four Aureobasidium pullulans varieties: biotechnological potential, stress tolerance, and description of new species.</title>
        <authorList>
            <person name="Gostin Ar C."/>
            <person name="Ohm R.A."/>
            <person name="Kogej T."/>
            <person name="Sonjak S."/>
            <person name="Turk M."/>
            <person name="Zajc J."/>
            <person name="Zalar P."/>
            <person name="Grube M."/>
            <person name="Sun H."/>
            <person name="Han J."/>
            <person name="Sharma A."/>
            <person name="Chiniquy J."/>
            <person name="Ngan C.Y."/>
            <person name="Lipzen A."/>
            <person name="Barry K."/>
            <person name="Grigoriev I.V."/>
            <person name="Gunde-Cimerman N."/>
        </authorList>
    </citation>
    <scope>NUCLEOTIDE SEQUENCE [LARGE SCALE GENOMIC DNA]</scope>
    <source>
        <strain evidence="2 3">CBS 147.97</strain>
    </source>
</reference>
<gene>
    <name evidence="2" type="ORF">M436DRAFT_79024</name>
</gene>
<keyword evidence="3" id="KW-1185">Reference proteome</keyword>
<proteinExistence type="predicted"/>
<dbReference type="Proteomes" id="UP000027730">
    <property type="component" value="Unassembled WGS sequence"/>
</dbReference>
<feature type="region of interest" description="Disordered" evidence="1">
    <location>
        <begin position="72"/>
        <end position="100"/>
    </location>
</feature>
<dbReference type="AlphaFoldDB" id="A0A074XMD8"/>
<evidence type="ECO:0000313" key="3">
    <source>
        <dbReference type="Proteomes" id="UP000027730"/>
    </source>
</evidence>
<sequence>MISEGATKSHGHMSAQHQDSDHITSANNPAAQVDGTKLLEGAMSNDDGPKKSMRRILPEKIAEVGEWKVAKEDDAKKSMRRIRPEKIAEVGEWKAAKEGR</sequence>
<organism evidence="2 3">
    <name type="scientific">Aureobasidium namibiae CBS 147.97</name>
    <dbReference type="NCBI Taxonomy" id="1043004"/>
    <lineage>
        <taxon>Eukaryota</taxon>
        <taxon>Fungi</taxon>
        <taxon>Dikarya</taxon>
        <taxon>Ascomycota</taxon>
        <taxon>Pezizomycotina</taxon>
        <taxon>Dothideomycetes</taxon>
        <taxon>Dothideomycetidae</taxon>
        <taxon>Dothideales</taxon>
        <taxon>Saccotheciaceae</taxon>
        <taxon>Aureobasidium</taxon>
    </lineage>
</organism>
<dbReference type="HOGENOM" id="CLU_2305514_0_0_1"/>
<dbReference type="EMBL" id="KL584704">
    <property type="protein sequence ID" value="KEQ75741.1"/>
    <property type="molecule type" value="Genomic_DNA"/>
</dbReference>
<dbReference type="RefSeq" id="XP_013430440.1">
    <property type="nucleotide sequence ID" value="XM_013574986.1"/>
</dbReference>
<dbReference type="GeneID" id="25416359"/>
<feature type="region of interest" description="Disordered" evidence="1">
    <location>
        <begin position="1"/>
        <end position="55"/>
    </location>
</feature>